<dbReference type="PANTHER" id="PTHR22940:SF4">
    <property type="entry name" value="PROTEIN TIMELESS HOMOLOG"/>
    <property type="match status" value="1"/>
</dbReference>
<organism evidence="10 11">
    <name type="scientific">Aaosphaeria arxii CBS 175.79</name>
    <dbReference type="NCBI Taxonomy" id="1450172"/>
    <lineage>
        <taxon>Eukaryota</taxon>
        <taxon>Fungi</taxon>
        <taxon>Dikarya</taxon>
        <taxon>Ascomycota</taxon>
        <taxon>Pezizomycotina</taxon>
        <taxon>Dothideomycetes</taxon>
        <taxon>Pleosporomycetidae</taxon>
        <taxon>Pleosporales</taxon>
        <taxon>Pleosporales incertae sedis</taxon>
        <taxon>Aaosphaeria</taxon>
    </lineage>
</organism>
<feature type="compositionally biased region" description="Acidic residues" evidence="8">
    <location>
        <begin position="1073"/>
        <end position="1083"/>
    </location>
</feature>
<evidence type="ECO:0000256" key="7">
    <source>
        <dbReference type="ARBA" id="ARBA00023306"/>
    </source>
</evidence>
<sequence>MAQTTLDEWARDPLVDPEVRAHIYSLVSALGGIGDDGTYALGDDAMVCLKDLRKWLKLVDAKHNRRDVARSMAEANLVKGDLLEILAKISERVHDTLKHKLAVACLEILVPLTWPFEIDPLEATAHQYRHGPYLELAQIGYKRAILHFDRARILQTAVRIALPSMAVPLRERSQRDEGVIRIALYFIRNIAMLAPPKSVPMDIDEAEVSRSATIDTFQEQDIFQVILSVASSIGEDFVNQDVVLLEILFFLLKGVDAEKLFMEEKKLNSSNTSELKDLISKEKAMLASYARTAPTRHNRFGTMIWIKRDDEKVSTLSGQDVLGKAQKSMEKMDTTKKWNKPKGGRRKKDENDEREEFDLPIGLTSSARKSLKAFVEEFLDSSFNPLFLHIRQAMERETERVEIRHSRQYFYLVSWFLKAECARRRTIKERAADPKSAEVLTAEDESYGLVAEVMNQKTFVLLNRFTHKSQSEKAWQDLNAGMKCFTQILLTVQEMSEAGLEEDQEIAENILNRIFYEESTHDLVVQILRSYKDQGFGYLDACTELSHVFLRMLERYAKQNVDLQVRSRKRARKIKKKNDQAQGVEGEEGHVSETEDIAEAQRTSTERKFDFARFSAKFVNQSSVNTFVAFTKFFRELNHEQLKRAHRFFYRAAFKMEIGVLLYRVDILHLFNKMIKGPEGLDPASPSYKEWEEFIRHFFRSVVKRVQDRPELIVEMLFSKIPATIYFLEHGHDKELPTRTPRAPAELEVKPGMEKSDEIGVAVSVLVNQQKVDSVQWVRDVLSSAVEERKGWEEMEAARKETEAAQRAESDVLPDAGEEEEAPKPPVIWVKADNEERRIAMFKDNKLRLLLKLVGFTRLGEQSDPDAAWLIPASLSAADLQSSIDLIRKFEFDPPTYEDGKSAEDFLRSKAAAARQSSRRKADFDDDSDGIDHDSEEDRGEYALDAPTAGTSTRKKKKLTRRRRERTPVELDDEEKAARADARRKKEIEKLRKVKSTMFVHDSDDETDDERDREFFEREKAIREGTLAKFKESVAIAGDESETSRKRKMNGQPKGESKRRKSPPKRRSRPFDTDDSSDGEDEVVNVSSGASSDENEVDLQTDNAEEEEEAMDTPLSSHDASSGDRLGEARGSPSATKSQGAIVVDAEEDEEDDIPVARRPAARQTRGGFVIDSDSE</sequence>
<keyword evidence="5" id="KW-0539">Nucleus</keyword>
<evidence type="ECO:0000259" key="9">
    <source>
        <dbReference type="Pfam" id="PF04821"/>
    </source>
</evidence>
<reference evidence="10" key="1">
    <citation type="journal article" date="2020" name="Stud. Mycol.">
        <title>101 Dothideomycetes genomes: a test case for predicting lifestyles and emergence of pathogens.</title>
        <authorList>
            <person name="Haridas S."/>
            <person name="Albert R."/>
            <person name="Binder M."/>
            <person name="Bloem J."/>
            <person name="Labutti K."/>
            <person name="Salamov A."/>
            <person name="Andreopoulos B."/>
            <person name="Baker S."/>
            <person name="Barry K."/>
            <person name="Bills G."/>
            <person name="Bluhm B."/>
            <person name="Cannon C."/>
            <person name="Castanera R."/>
            <person name="Culley D."/>
            <person name="Daum C."/>
            <person name="Ezra D."/>
            <person name="Gonzalez J."/>
            <person name="Henrissat B."/>
            <person name="Kuo A."/>
            <person name="Liang C."/>
            <person name="Lipzen A."/>
            <person name="Lutzoni F."/>
            <person name="Magnuson J."/>
            <person name="Mondo S."/>
            <person name="Nolan M."/>
            <person name="Ohm R."/>
            <person name="Pangilinan J."/>
            <person name="Park H.-J."/>
            <person name="Ramirez L."/>
            <person name="Alfaro M."/>
            <person name="Sun H."/>
            <person name="Tritt A."/>
            <person name="Yoshinaga Y."/>
            <person name="Zwiers L.-H."/>
            <person name="Turgeon B."/>
            <person name="Goodwin S."/>
            <person name="Spatafora J."/>
            <person name="Crous P."/>
            <person name="Grigoriev I."/>
        </authorList>
    </citation>
    <scope>NUCLEOTIDE SEQUENCE</scope>
    <source>
        <strain evidence="10">CBS 175.79</strain>
    </source>
</reference>
<keyword evidence="7" id="KW-0131">Cell cycle</keyword>
<dbReference type="EMBL" id="ML978069">
    <property type="protein sequence ID" value="KAF2016243.1"/>
    <property type="molecule type" value="Genomic_DNA"/>
</dbReference>
<dbReference type="Proteomes" id="UP000799778">
    <property type="component" value="Unassembled WGS sequence"/>
</dbReference>
<gene>
    <name evidence="10" type="ORF">BU24DRAFT_370148</name>
</gene>
<evidence type="ECO:0000313" key="10">
    <source>
        <dbReference type="EMBL" id="KAF2016243.1"/>
    </source>
</evidence>
<keyword evidence="11" id="KW-1185">Reference proteome</keyword>
<evidence type="ECO:0000256" key="4">
    <source>
        <dbReference type="ARBA" id="ARBA00022880"/>
    </source>
</evidence>
<dbReference type="GO" id="GO:0000076">
    <property type="term" value="P:DNA replication checkpoint signaling"/>
    <property type="evidence" value="ECO:0007669"/>
    <property type="project" value="TreeGrafter"/>
</dbReference>
<evidence type="ECO:0000256" key="5">
    <source>
        <dbReference type="ARBA" id="ARBA00023242"/>
    </source>
</evidence>
<feature type="region of interest" description="Disordered" evidence="8">
    <location>
        <begin position="325"/>
        <end position="354"/>
    </location>
</feature>
<feature type="domain" description="Timeless N-terminal" evidence="9">
    <location>
        <begin position="38"/>
        <end position="306"/>
    </location>
</feature>
<dbReference type="GO" id="GO:0003677">
    <property type="term" value="F:DNA binding"/>
    <property type="evidence" value="ECO:0007669"/>
    <property type="project" value="TreeGrafter"/>
</dbReference>
<feature type="region of interest" description="Disordered" evidence="8">
    <location>
        <begin position="917"/>
        <end position="1013"/>
    </location>
</feature>
<protein>
    <recommendedName>
        <fullName evidence="3">Topoisomerase 1-associated factor 1</fullName>
    </recommendedName>
</protein>
<feature type="compositionally biased region" description="Acidic residues" evidence="8">
    <location>
        <begin position="1145"/>
        <end position="1154"/>
    </location>
</feature>
<comment type="similarity">
    <text evidence="2">Belongs to the timeless family.</text>
</comment>
<dbReference type="OrthoDB" id="310853at2759"/>
<comment type="subcellular location">
    <subcellularLocation>
        <location evidence="1">Nucleus</location>
    </subcellularLocation>
</comment>
<evidence type="ECO:0000256" key="1">
    <source>
        <dbReference type="ARBA" id="ARBA00004123"/>
    </source>
</evidence>
<feature type="compositionally biased region" description="Basic residues" evidence="8">
    <location>
        <begin position="337"/>
        <end position="346"/>
    </location>
</feature>
<feature type="compositionally biased region" description="Basic residues" evidence="8">
    <location>
        <begin position="1057"/>
        <end position="1068"/>
    </location>
</feature>
<accession>A0A6A5XTG8</accession>
<evidence type="ECO:0000313" key="11">
    <source>
        <dbReference type="Proteomes" id="UP000799778"/>
    </source>
</evidence>
<evidence type="ECO:0000256" key="8">
    <source>
        <dbReference type="SAM" id="MobiDB-lite"/>
    </source>
</evidence>
<evidence type="ECO:0000256" key="3">
    <source>
        <dbReference type="ARBA" id="ARBA00021529"/>
    </source>
</evidence>
<dbReference type="InterPro" id="IPR006906">
    <property type="entry name" value="Timeless_N"/>
</dbReference>
<dbReference type="InterPro" id="IPR044998">
    <property type="entry name" value="Timeless"/>
</dbReference>
<dbReference type="GO" id="GO:0043111">
    <property type="term" value="P:replication fork arrest"/>
    <property type="evidence" value="ECO:0007669"/>
    <property type="project" value="TreeGrafter"/>
</dbReference>
<evidence type="ECO:0000256" key="6">
    <source>
        <dbReference type="ARBA" id="ARBA00023254"/>
    </source>
</evidence>
<feature type="region of interest" description="Disordered" evidence="8">
    <location>
        <begin position="1030"/>
        <end position="1176"/>
    </location>
</feature>
<feature type="compositionally biased region" description="Basic and acidic residues" evidence="8">
    <location>
        <begin position="976"/>
        <end position="991"/>
    </location>
</feature>
<keyword evidence="6" id="KW-0469">Meiosis</keyword>
<dbReference type="RefSeq" id="XP_033384582.1">
    <property type="nucleotide sequence ID" value="XM_033524421.1"/>
</dbReference>
<feature type="compositionally biased region" description="Basic and acidic residues" evidence="8">
    <location>
        <begin position="793"/>
        <end position="810"/>
    </location>
</feature>
<feature type="compositionally biased region" description="Basic residues" evidence="8">
    <location>
        <begin position="953"/>
        <end position="965"/>
    </location>
</feature>
<dbReference type="PANTHER" id="PTHR22940">
    <property type="entry name" value="TIMEOUT/TIMELESS-2"/>
    <property type="match status" value="1"/>
</dbReference>
<dbReference type="GO" id="GO:0006281">
    <property type="term" value="P:DNA repair"/>
    <property type="evidence" value="ECO:0007669"/>
    <property type="project" value="TreeGrafter"/>
</dbReference>
<feature type="compositionally biased region" description="Basic and acidic residues" evidence="8">
    <location>
        <begin position="327"/>
        <end position="336"/>
    </location>
</feature>
<feature type="compositionally biased region" description="Acidic residues" evidence="8">
    <location>
        <begin position="924"/>
        <end position="939"/>
    </location>
</feature>
<name>A0A6A5XTG8_9PLEO</name>
<dbReference type="GO" id="GO:0031298">
    <property type="term" value="C:replication fork protection complex"/>
    <property type="evidence" value="ECO:0007669"/>
    <property type="project" value="TreeGrafter"/>
</dbReference>
<feature type="compositionally biased region" description="Acidic residues" evidence="8">
    <location>
        <begin position="1093"/>
        <end position="1111"/>
    </location>
</feature>
<feature type="region of interest" description="Disordered" evidence="8">
    <location>
        <begin position="573"/>
        <end position="592"/>
    </location>
</feature>
<proteinExistence type="inferred from homology"/>
<evidence type="ECO:0000256" key="2">
    <source>
        <dbReference type="ARBA" id="ARBA00008174"/>
    </source>
</evidence>
<feature type="region of interest" description="Disordered" evidence="8">
    <location>
        <begin position="793"/>
        <end position="822"/>
    </location>
</feature>
<dbReference type="GeneID" id="54281818"/>
<keyword evidence="4" id="KW-0236">DNA replication inhibitor</keyword>
<dbReference type="AlphaFoldDB" id="A0A6A5XTG8"/>
<dbReference type="GO" id="GO:0051321">
    <property type="term" value="P:meiotic cell cycle"/>
    <property type="evidence" value="ECO:0007669"/>
    <property type="project" value="UniProtKB-KW"/>
</dbReference>
<dbReference type="Pfam" id="PF04821">
    <property type="entry name" value="TIMELESS"/>
    <property type="match status" value="1"/>
</dbReference>